<dbReference type="SUPFAM" id="SSF47240">
    <property type="entry name" value="Ferritin-like"/>
    <property type="match status" value="1"/>
</dbReference>
<gene>
    <name evidence="2" type="ORF">DRF59_06595</name>
</gene>
<evidence type="ECO:0000313" key="3">
    <source>
        <dbReference type="Proteomes" id="UP000256769"/>
    </source>
</evidence>
<dbReference type="InterPro" id="IPR012348">
    <property type="entry name" value="RNR-like"/>
</dbReference>
<reference evidence="2 3" key="1">
    <citation type="journal article" date="2007" name="Int. J. Syst. Evol. Microbiol.">
        <title>Chryseobacterium flavum sp. nov., isolated from polluted soil.</title>
        <authorList>
            <person name="Zhou Y."/>
            <person name="Dong J."/>
            <person name="Wang X."/>
            <person name="Huang X."/>
            <person name="Zhang K.Y."/>
            <person name="Zhang Y.Q."/>
            <person name="Guo Y.F."/>
            <person name="Lai R."/>
            <person name="Li W.J."/>
        </authorList>
    </citation>
    <scope>NUCLEOTIDE SEQUENCE [LARGE SCALE GENOMIC DNA]</scope>
    <source>
        <strain evidence="2 3">KCTC 12877</strain>
    </source>
</reference>
<dbReference type="AlphaFoldDB" id="A0A3D9CQP1"/>
<dbReference type="Proteomes" id="UP000256769">
    <property type="component" value="Unassembled WGS sequence"/>
</dbReference>
<dbReference type="EMBL" id="QNUE01000004">
    <property type="protein sequence ID" value="REC68080.1"/>
    <property type="molecule type" value="Genomic_DNA"/>
</dbReference>
<feature type="domain" description="YHS" evidence="1">
    <location>
        <begin position="16"/>
        <end position="57"/>
    </location>
</feature>
<accession>A0A3D9CQP1</accession>
<keyword evidence="3" id="KW-1185">Reference proteome</keyword>
<dbReference type="OrthoDB" id="678327at2"/>
<dbReference type="InterPro" id="IPR007029">
    <property type="entry name" value="YHS_dom"/>
</dbReference>
<evidence type="ECO:0000259" key="1">
    <source>
        <dbReference type="Pfam" id="PF04945"/>
    </source>
</evidence>
<evidence type="ECO:0000313" key="2">
    <source>
        <dbReference type="EMBL" id="REC68080.1"/>
    </source>
</evidence>
<dbReference type="GO" id="GO:0016491">
    <property type="term" value="F:oxidoreductase activity"/>
    <property type="evidence" value="ECO:0007669"/>
    <property type="project" value="InterPro"/>
</dbReference>
<organism evidence="2 3">
    <name type="scientific">Chryseobacterium flavum</name>
    <dbReference type="NCBI Taxonomy" id="415851"/>
    <lineage>
        <taxon>Bacteria</taxon>
        <taxon>Pseudomonadati</taxon>
        <taxon>Bacteroidota</taxon>
        <taxon>Flavobacteriia</taxon>
        <taxon>Flavobacteriales</taxon>
        <taxon>Weeksellaceae</taxon>
        <taxon>Chryseobacterium group</taxon>
        <taxon>Chryseobacterium</taxon>
    </lineage>
</organism>
<proteinExistence type="predicted"/>
<sequence>MEQKKMLKDVAVINTVYPVCHMKTSESLNDTLVYKGSLYGFCSPECKKEFKGRPESFMVR</sequence>
<dbReference type="Gene3D" id="1.10.620.20">
    <property type="entry name" value="Ribonucleotide Reductase, subunit A"/>
    <property type="match status" value="1"/>
</dbReference>
<name>A0A3D9CQP1_9FLAO</name>
<dbReference type="RefSeq" id="WP_115958201.1">
    <property type="nucleotide sequence ID" value="NZ_CBCRVL010000017.1"/>
</dbReference>
<dbReference type="InterPro" id="IPR009078">
    <property type="entry name" value="Ferritin-like_SF"/>
</dbReference>
<dbReference type="Pfam" id="PF04945">
    <property type="entry name" value="YHS"/>
    <property type="match status" value="1"/>
</dbReference>
<protein>
    <submittedName>
        <fullName evidence="2">YHS domain-containing protein</fullName>
    </submittedName>
</protein>
<comment type="caution">
    <text evidence="2">The sequence shown here is derived from an EMBL/GenBank/DDBJ whole genome shotgun (WGS) entry which is preliminary data.</text>
</comment>